<dbReference type="PANTHER" id="PTHR31970:SF9">
    <property type="entry name" value="MOLYBDATE TRANSPORTER 2"/>
    <property type="match status" value="1"/>
</dbReference>
<dbReference type="Pfam" id="PF16983">
    <property type="entry name" value="MFS_MOT1"/>
    <property type="match status" value="2"/>
</dbReference>
<comment type="caution">
    <text evidence="2">The sequence shown here is derived from an EMBL/GenBank/DDBJ whole genome shotgun (WGS) entry which is preliminary data.</text>
</comment>
<dbReference type="Proteomes" id="UP001321760">
    <property type="component" value="Unassembled WGS sequence"/>
</dbReference>
<feature type="transmembrane region" description="Helical" evidence="1">
    <location>
        <begin position="137"/>
        <end position="162"/>
    </location>
</feature>
<organism evidence="2 3">
    <name type="scientific">Podospora aff. communis PSN243</name>
    <dbReference type="NCBI Taxonomy" id="3040156"/>
    <lineage>
        <taxon>Eukaryota</taxon>
        <taxon>Fungi</taxon>
        <taxon>Dikarya</taxon>
        <taxon>Ascomycota</taxon>
        <taxon>Pezizomycotina</taxon>
        <taxon>Sordariomycetes</taxon>
        <taxon>Sordariomycetidae</taxon>
        <taxon>Sordariales</taxon>
        <taxon>Podosporaceae</taxon>
        <taxon>Podospora</taxon>
    </lineage>
</organism>
<evidence type="ECO:0000313" key="2">
    <source>
        <dbReference type="EMBL" id="KAK4452333.1"/>
    </source>
</evidence>
<dbReference type="InterPro" id="IPR031563">
    <property type="entry name" value="MOT1/MOT2"/>
</dbReference>
<accession>A0AAV9GUK7</accession>
<proteinExistence type="predicted"/>
<reference evidence="2" key="2">
    <citation type="submission" date="2023-05" db="EMBL/GenBank/DDBJ databases">
        <authorList>
            <consortium name="Lawrence Berkeley National Laboratory"/>
            <person name="Steindorff A."/>
            <person name="Hensen N."/>
            <person name="Bonometti L."/>
            <person name="Westerberg I."/>
            <person name="Brannstrom I.O."/>
            <person name="Guillou S."/>
            <person name="Cros-Aarteil S."/>
            <person name="Calhoun S."/>
            <person name="Haridas S."/>
            <person name="Kuo A."/>
            <person name="Mondo S."/>
            <person name="Pangilinan J."/>
            <person name="Riley R."/>
            <person name="Labutti K."/>
            <person name="Andreopoulos B."/>
            <person name="Lipzen A."/>
            <person name="Chen C."/>
            <person name="Yanf M."/>
            <person name="Daum C."/>
            <person name="Ng V."/>
            <person name="Clum A."/>
            <person name="Ohm R."/>
            <person name="Martin F."/>
            <person name="Silar P."/>
            <person name="Natvig D."/>
            <person name="Lalanne C."/>
            <person name="Gautier V."/>
            <person name="Ament-Velasquez S.L."/>
            <person name="Kruys A."/>
            <person name="Hutchinson M.I."/>
            <person name="Powell A.J."/>
            <person name="Barry K."/>
            <person name="Miller A.N."/>
            <person name="Grigoriev I.V."/>
            <person name="Debuchy R."/>
            <person name="Gladieux P."/>
            <person name="Thoren M.H."/>
            <person name="Johannesson H."/>
        </authorList>
    </citation>
    <scope>NUCLEOTIDE SEQUENCE</scope>
    <source>
        <strain evidence="2">PSN243</strain>
    </source>
</reference>
<feature type="transmembrane region" description="Helical" evidence="1">
    <location>
        <begin position="55"/>
        <end position="75"/>
    </location>
</feature>
<keyword evidence="1" id="KW-0812">Transmembrane</keyword>
<dbReference type="PANTHER" id="PTHR31970">
    <property type="match status" value="1"/>
</dbReference>
<keyword evidence="1" id="KW-1133">Transmembrane helix</keyword>
<dbReference type="EMBL" id="MU865924">
    <property type="protein sequence ID" value="KAK4452333.1"/>
    <property type="molecule type" value="Genomic_DNA"/>
</dbReference>
<feature type="transmembrane region" description="Helical" evidence="1">
    <location>
        <begin position="95"/>
        <end position="116"/>
    </location>
</feature>
<name>A0AAV9GUK7_9PEZI</name>
<dbReference type="GO" id="GO:0015098">
    <property type="term" value="F:molybdate ion transmembrane transporter activity"/>
    <property type="evidence" value="ECO:0007669"/>
    <property type="project" value="InterPro"/>
</dbReference>
<feature type="transmembrane region" description="Helical" evidence="1">
    <location>
        <begin position="168"/>
        <end position="185"/>
    </location>
</feature>
<keyword evidence="3" id="KW-1185">Reference proteome</keyword>
<keyword evidence="1" id="KW-0472">Membrane</keyword>
<reference evidence="2" key="1">
    <citation type="journal article" date="2023" name="Mol. Phylogenet. Evol.">
        <title>Genome-scale phylogeny and comparative genomics of the fungal order Sordariales.</title>
        <authorList>
            <person name="Hensen N."/>
            <person name="Bonometti L."/>
            <person name="Westerberg I."/>
            <person name="Brannstrom I.O."/>
            <person name="Guillou S."/>
            <person name="Cros-Aarteil S."/>
            <person name="Calhoun S."/>
            <person name="Haridas S."/>
            <person name="Kuo A."/>
            <person name="Mondo S."/>
            <person name="Pangilinan J."/>
            <person name="Riley R."/>
            <person name="LaButti K."/>
            <person name="Andreopoulos B."/>
            <person name="Lipzen A."/>
            <person name="Chen C."/>
            <person name="Yan M."/>
            <person name="Daum C."/>
            <person name="Ng V."/>
            <person name="Clum A."/>
            <person name="Steindorff A."/>
            <person name="Ohm R.A."/>
            <person name="Martin F."/>
            <person name="Silar P."/>
            <person name="Natvig D.O."/>
            <person name="Lalanne C."/>
            <person name="Gautier V."/>
            <person name="Ament-Velasquez S.L."/>
            <person name="Kruys A."/>
            <person name="Hutchinson M.I."/>
            <person name="Powell A.J."/>
            <person name="Barry K."/>
            <person name="Miller A.N."/>
            <person name="Grigoriev I.V."/>
            <person name="Debuchy R."/>
            <person name="Gladieux P."/>
            <person name="Hiltunen Thoren M."/>
            <person name="Johannesson H."/>
        </authorList>
    </citation>
    <scope>NUCLEOTIDE SEQUENCE</scope>
    <source>
        <strain evidence="2">PSN243</strain>
    </source>
</reference>
<evidence type="ECO:0000256" key="1">
    <source>
        <dbReference type="SAM" id="Phobius"/>
    </source>
</evidence>
<evidence type="ECO:0000313" key="3">
    <source>
        <dbReference type="Proteomes" id="UP001321760"/>
    </source>
</evidence>
<dbReference type="AlphaFoldDB" id="A0AAV9GUK7"/>
<gene>
    <name evidence="2" type="ORF">QBC34DRAFT_398441</name>
</gene>
<protein>
    <submittedName>
        <fullName evidence="2">Sulfate transporter</fullName>
    </submittedName>
</protein>
<sequence length="397" mass="41553">MGRLESLRAVNRHNFQTLWQSPAAEISGAFGDLGTFLPITLALARHGSIDLSSTLVTSGIFNIITGAIFGIPLPVQPMKAIAASTLSSPFLPHSTPLLSGLLVGTTLLFLSATNLLRFFTELTPKALIRGIQLATGLQLILSSSTLLIPLSPYILLTLPVLLLPLASPRFPSALVLITFSLLYILPGHIPRISPWTPTFTSPLDGLPVTIRPAVEMAVSQLPLTLLNSILAVSSLSEGLLPDVPAPSTTALGVSVGLMNVCVGWVRGMPVCHGAGGLAAQWKFGARSGGSVMVLGLVKVVLGMVFGDGLRGLLEAFPGTVLGVLVVLAGVELGRCGIVGAEGEEEMVVTMMTAAGTLALRNAAGGFVVGVVWHGGYKAAVWWKRRERQAGERRALLG</sequence>